<name>A0A4U0VTL4_9PEZI</name>
<feature type="compositionally biased region" description="Basic and acidic residues" evidence="1">
    <location>
        <begin position="181"/>
        <end position="196"/>
    </location>
</feature>
<evidence type="ECO:0000313" key="3">
    <source>
        <dbReference type="Proteomes" id="UP000308768"/>
    </source>
</evidence>
<feature type="compositionally biased region" description="Low complexity" evidence="1">
    <location>
        <begin position="33"/>
        <end position="45"/>
    </location>
</feature>
<reference evidence="2 3" key="1">
    <citation type="submission" date="2017-03" db="EMBL/GenBank/DDBJ databases">
        <title>Genomes of endolithic fungi from Antarctica.</title>
        <authorList>
            <person name="Coleine C."/>
            <person name="Masonjones S."/>
            <person name="Stajich J.E."/>
        </authorList>
    </citation>
    <scope>NUCLEOTIDE SEQUENCE [LARGE SCALE GENOMIC DNA]</scope>
    <source>
        <strain evidence="2 3">CCFEE 5187</strain>
    </source>
</reference>
<feature type="region of interest" description="Disordered" evidence="1">
    <location>
        <begin position="1"/>
        <end position="45"/>
    </location>
</feature>
<dbReference type="OrthoDB" id="3965196at2759"/>
<evidence type="ECO:0000256" key="1">
    <source>
        <dbReference type="SAM" id="MobiDB-lite"/>
    </source>
</evidence>
<comment type="caution">
    <text evidence="2">The sequence shown here is derived from an EMBL/GenBank/DDBJ whole genome shotgun (WGS) entry which is preliminary data.</text>
</comment>
<gene>
    <name evidence="2" type="ORF">B0A49_12802</name>
</gene>
<feature type="compositionally biased region" description="Basic and acidic residues" evidence="1">
    <location>
        <begin position="152"/>
        <end position="163"/>
    </location>
</feature>
<feature type="compositionally biased region" description="Acidic residues" evidence="1">
    <location>
        <begin position="164"/>
        <end position="180"/>
    </location>
</feature>
<dbReference type="EMBL" id="NAJN01002421">
    <property type="protein sequence ID" value="TKA52888.1"/>
    <property type="molecule type" value="Genomic_DNA"/>
</dbReference>
<dbReference type="Proteomes" id="UP000308768">
    <property type="component" value="Unassembled WGS sequence"/>
</dbReference>
<keyword evidence="3" id="KW-1185">Reference proteome</keyword>
<sequence>MTIDSKPAASSSLPSRSSAAPKTPSLTDTNHAPFTPSSPTLLTPSPLVSPGASFIQLLSAHAPEPSHLSPLAAPTPPKHDHLQHLSCSELAAYFDSLPPAPVNVVDYYDKDFGLKVRLGFDVSEVRHAVRTGKYGREVAARWKRGFTPLEEREAVEERVKRAEELDDISTTDESEGEGTEEDSRTRIDADEKESRIRAGSRRTAYQENDLCNSIAGGKVSKFIAEGPDGEGSDSDGSGSGRNAAAAGNPKSETATLHAGT</sequence>
<protein>
    <submittedName>
        <fullName evidence="2">Uncharacterized protein</fullName>
    </submittedName>
</protein>
<accession>A0A4U0VTL4</accession>
<dbReference type="AlphaFoldDB" id="A0A4U0VTL4"/>
<feature type="compositionally biased region" description="Low complexity" evidence="1">
    <location>
        <begin position="234"/>
        <end position="249"/>
    </location>
</feature>
<feature type="compositionally biased region" description="Low complexity" evidence="1">
    <location>
        <begin position="1"/>
        <end position="21"/>
    </location>
</feature>
<proteinExistence type="predicted"/>
<evidence type="ECO:0000313" key="2">
    <source>
        <dbReference type="EMBL" id="TKA52888.1"/>
    </source>
</evidence>
<feature type="region of interest" description="Disordered" evidence="1">
    <location>
        <begin position="152"/>
        <end position="260"/>
    </location>
</feature>
<organism evidence="2 3">
    <name type="scientific">Cryomyces minteri</name>
    <dbReference type="NCBI Taxonomy" id="331657"/>
    <lineage>
        <taxon>Eukaryota</taxon>
        <taxon>Fungi</taxon>
        <taxon>Dikarya</taxon>
        <taxon>Ascomycota</taxon>
        <taxon>Pezizomycotina</taxon>
        <taxon>Dothideomycetes</taxon>
        <taxon>Dothideomycetes incertae sedis</taxon>
        <taxon>Cryomyces</taxon>
    </lineage>
</organism>